<dbReference type="Proteomes" id="UP000019148">
    <property type="component" value="Unassembled WGS sequence"/>
</dbReference>
<reference evidence="9 10" key="1">
    <citation type="submission" date="2013-12" db="EMBL/GenBank/DDBJ databases">
        <title>Comparative genomics of relapsing fever spirochetes.</title>
        <authorList>
            <person name="Schwan T.G."/>
            <person name="Raffel S.J."/>
            <person name="Porcella S.F."/>
        </authorList>
    </citation>
    <scope>NUCLEOTIDE SEQUENCE [LARGE SCALE GENOMIC DNA]</scope>
    <source>
        <strain evidence="9 10">CR2A</strain>
    </source>
</reference>
<protein>
    <recommendedName>
        <fullName evidence="8">Variable large protein</fullName>
    </recommendedName>
</protein>
<evidence type="ECO:0000313" key="9">
    <source>
        <dbReference type="EMBL" id="ETZ17616.1"/>
    </source>
</evidence>
<keyword evidence="4 8" id="KW-0472">Membrane</keyword>
<evidence type="ECO:0000256" key="8">
    <source>
        <dbReference type="RuleBase" id="RU363105"/>
    </source>
</evidence>
<comment type="caution">
    <text evidence="9">The sequence shown here is derived from an EMBL/GenBank/DDBJ whole genome shotgun (WGS) entry which is preliminary data.</text>
</comment>
<dbReference type="Pfam" id="PF00921">
    <property type="entry name" value="Lipoprotein_2"/>
    <property type="match status" value="1"/>
</dbReference>
<dbReference type="PATRIC" id="fig|1432657.3.peg.1413"/>
<dbReference type="InterPro" id="IPR000680">
    <property type="entry name" value="Borrelia_lipo"/>
</dbReference>
<name>W6TX12_9SPIR</name>
<keyword evidence="6 8" id="KW-0998">Cell outer membrane</keyword>
<keyword evidence="3" id="KW-0732">Signal</keyword>
<comment type="function">
    <text evidence="1 8">The Vlp and Vsp proteins are antigenically distinct proteins, only one vlp or vsp gene is transcriptionally active at any one time. Switching between these genes is a mechanism of host immune response evasion.</text>
</comment>
<keyword evidence="5 8" id="KW-0564">Palmitate</keyword>
<dbReference type="AlphaFoldDB" id="W6TX12"/>
<evidence type="ECO:0000256" key="7">
    <source>
        <dbReference type="ARBA" id="ARBA00023288"/>
    </source>
</evidence>
<proteinExistence type="predicted"/>
<comment type="subcellular location">
    <subcellularLocation>
        <location evidence="2 8">Cell outer membrane</location>
        <topology evidence="2 8">Lipid-anchor</topology>
    </subcellularLocation>
</comment>
<keyword evidence="7 8" id="KW-0449">Lipoprotein</keyword>
<dbReference type="EMBL" id="AZIT01000025">
    <property type="protein sequence ID" value="ETZ17616.1"/>
    <property type="molecule type" value="Genomic_DNA"/>
</dbReference>
<evidence type="ECO:0000313" key="10">
    <source>
        <dbReference type="Proteomes" id="UP000019148"/>
    </source>
</evidence>
<evidence type="ECO:0000256" key="2">
    <source>
        <dbReference type="ARBA" id="ARBA00004459"/>
    </source>
</evidence>
<sequence length="88" mass="8909">MIVSAVKEEEMLASIVNSKEGDVKALSVNETSNTTSLKFSVGGTAEQVSHEANAKAGAVAGGMALCSLVKGGKLAANNNDDEKVVQSA</sequence>
<dbReference type="SUPFAM" id="SSF74748">
    <property type="entry name" value="Variable surface antigen VlsE"/>
    <property type="match status" value="1"/>
</dbReference>
<gene>
    <name evidence="9" type="ORF">BDCR2A_01461</name>
</gene>
<dbReference type="GO" id="GO:0009279">
    <property type="term" value="C:cell outer membrane"/>
    <property type="evidence" value="ECO:0007669"/>
    <property type="project" value="UniProtKB-SubCell"/>
</dbReference>
<evidence type="ECO:0000256" key="4">
    <source>
        <dbReference type="ARBA" id="ARBA00023136"/>
    </source>
</evidence>
<evidence type="ECO:0000256" key="1">
    <source>
        <dbReference type="ARBA" id="ARBA00003932"/>
    </source>
</evidence>
<evidence type="ECO:0000256" key="6">
    <source>
        <dbReference type="ARBA" id="ARBA00023237"/>
    </source>
</evidence>
<organism evidence="9 10">
    <name type="scientific">Borrelia duttonii CR2A</name>
    <dbReference type="NCBI Taxonomy" id="1432657"/>
    <lineage>
        <taxon>Bacteria</taxon>
        <taxon>Pseudomonadati</taxon>
        <taxon>Spirochaetota</taxon>
        <taxon>Spirochaetia</taxon>
        <taxon>Spirochaetales</taxon>
        <taxon>Borreliaceae</taxon>
        <taxon>Borrelia</taxon>
    </lineage>
</organism>
<accession>W6TX12</accession>
<evidence type="ECO:0000256" key="3">
    <source>
        <dbReference type="ARBA" id="ARBA00022729"/>
    </source>
</evidence>
<evidence type="ECO:0000256" key="5">
    <source>
        <dbReference type="ARBA" id="ARBA00023139"/>
    </source>
</evidence>